<dbReference type="Gene3D" id="3.90.550.10">
    <property type="entry name" value="Spore Coat Polysaccharide Biosynthesis Protein SpsA, Chain A"/>
    <property type="match status" value="1"/>
</dbReference>
<dbReference type="Pfam" id="PF00535">
    <property type="entry name" value="Glycos_transf_2"/>
    <property type="match status" value="1"/>
</dbReference>
<evidence type="ECO:0000256" key="1">
    <source>
        <dbReference type="SAM" id="MobiDB-lite"/>
    </source>
</evidence>
<protein>
    <submittedName>
        <fullName evidence="3">Putative glycosyltransferase EpsH</fullName>
        <ecNumber evidence="3">2.4.-.-</ecNumber>
    </submittedName>
</protein>
<feature type="compositionally biased region" description="Polar residues" evidence="1">
    <location>
        <begin position="1"/>
        <end position="10"/>
    </location>
</feature>
<sequence>MKTSMESKPVNSIKIAESTTKEPRSTQTPTFSVMTPVYNGEAFIHRCYGVLREQTFTDWEWVVVDDGSTDGTAEIVRLIDDDRIRLISYPENQGRGYARTEALKACRGDWVVLWDADDIYFPDRLERIEAARKQDYDYYCSYAVVVDNTLRIKGVRGFLPASGILPRFFVHSTLACPVELAREIGYDIFREKGGPGEDFRIVMTLGGHYNGFYDNDASAVYQEDREVNLQKSIDTNKAQKRALRMLYHEGILPQRPWGLFALMVRRSIKITILHLMRIAPGLYLRTVKLRAYGDTAPGFQLSQQRREFIDWVHRTDFSESIQQPQACPLVFPTTPLRKAN</sequence>
<dbReference type="EMBL" id="SJPP01000002">
    <property type="protein sequence ID" value="TWU08768.1"/>
    <property type="molecule type" value="Genomic_DNA"/>
</dbReference>
<dbReference type="PANTHER" id="PTHR43685:SF2">
    <property type="entry name" value="GLYCOSYLTRANSFERASE 2-LIKE DOMAIN-CONTAINING PROTEIN"/>
    <property type="match status" value="1"/>
</dbReference>
<evidence type="ECO:0000313" key="4">
    <source>
        <dbReference type="Proteomes" id="UP000320735"/>
    </source>
</evidence>
<dbReference type="InterPro" id="IPR050834">
    <property type="entry name" value="Glycosyltransf_2"/>
</dbReference>
<dbReference type="EC" id="2.4.-.-" evidence="3"/>
<reference evidence="3 4" key="1">
    <citation type="submission" date="2019-02" db="EMBL/GenBank/DDBJ databases">
        <title>Deep-cultivation of Planctomycetes and their phenomic and genomic characterization uncovers novel biology.</title>
        <authorList>
            <person name="Wiegand S."/>
            <person name="Jogler M."/>
            <person name="Boedeker C."/>
            <person name="Pinto D."/>
            <person name="Vollmers J."/>
            <person name="Rivas-Marin E."/>
            <person name="Kohn T."/>
            <person name="Peeters S.H."/>
            <person name="Heuer A."/>
            <person name="Rast P."/>
            <person name="Oberbeckmann S."/>
            <person name="Bunk B."/>
            <person name="Jeske O."/>
            <person name="Meyerdierks A."/>
            <person name="Storesund J.E."/>
            <person name="Kallscheuer N."/>
            <person name="Luecker S."/>
            <person name="Lage O.M."/>
            <person name="Pohl T."/>
            <person name="Merkel B.J."/>
            <person name="Hornburger P."/>
            <person name="Mueller R.-W."/>
            <person name="Bruemmer F."/>
            <person name="Labrenz M."/>
            <person name="Spormann A.M."/>
            <person name="Op Den Camp H."/>
            <person name="Overmann J."/>
            <person name="Amann R."/>
            <person name="Jetten M.S.M."/>
            <person name="Mascher T."/>
            <person name="Medema M.H."/>
            <person name="Devos D.P."/>
            <person name="Kaster A.-K."/>
            <person name="Ovreas L."/>
            <person name="Rohde M."/>
            <person name="Galperin M.Y."/>
            <person name="Jogler C."/>
        </authorList>
    </citation>
    <scope>NUCLEOTIDE SEQUENCE [LARGE SCALE GENOMIC DNA]</scope>
    <source>
        <strain evidence="3 4">CA54</strain>
    </source>
</reference>
<dbReference type="InterPro" id="IPR001173">
    <property type="entry name" value="Glyco_trans_2-like"/>
</dbReference>
<evidence type="ECO:0000313" key="3">
    <source>
        <dbReference type="EMBL" id="TWU08768.1"/>
    </source>
</evidence>
<dbReference type="Proteomes" id="UP000320735">
    <property type="component" value="Unassembled WGS sequence"/>
</dbReference>
<accession>A0A5C6B9Z0</accession>
<proteinExistence type="predicted"/>
<dbReference type="GO" id="GO:0016757">
    <property type="term" value="F:glycosyltransferase activity"/>
    <property type="evidence" value="ECO:0007669"/>
    <property type="project" value="UniProtKB-KW"/>
</dbReference>
<comment type="caution">
    <text evidence="3">The sequence shown here is derived from an EMBL/GenBank/DDBJ whole genome shotgun (WGS) entry which is preliminary data.</text>
</comment>
<name>A0A5C6B9Z0_9PLAN</name>
<keyword evidence="3" id="KW-0328">Glycosyltransferase</keyword>
<dbReference type="AlphaFoldDB" id="A0A5C6B9Z0"/>
<keyword evidence="4" id="KW-1185">Reference proteome</keyword>
<keyword evidence="3" id="KW-0808">Transferase</keyword>
<gene>
    <name evidence="3" type="primary">epsH</name>
    <name evidence="3" type="ORF">CA54_40050</name>
</gene>
<feature type="region of interest" description="Disordered" evidence="1">
    <location>
        <begin position="1"/>
        <end position="29"/>
    </location>
</feature>
<dbReference type="InterPro" id="IPR029044">
    <property type="entry name" value="Nucleotide-diphossugar_trans"/>
</dbReference>
<dbReference type="CDD" id="cd00761">
    <property type="entry name" value="Glyco_tranf_GTA_type"/>
    <property type="match status" value="1"/>
</dbReference>
<dbReference type="SUPFAM" id="SSF53448">
    <property type="entry name" value="Nucleotide-diphospho-sugar transferases"/>
    <property type="match status" value="1"/>
</dbReference>
<evidence type="ECO:0000259" key="2">
    <source>
        <dbReference type="Pfam" id="PF00535"/>
    </source>
</evidence>
<dbReference type="PANTHER" id="PTHR43685">
    <property type="entry name" value="GLYCOSYLTRANSFERASE"/>
    <property type="match status" value="1"/>
</dbReference>
<feature type="domain" description="Glycosyltransferase 2-like" evidence="2">
    <location>
        <begin position="32"/>
        <end position="141"/>
    </location>
</feature>
<organism evidence="3 4">
    <name type="scientific">Symmachiella macrocystis</name>
    <dbReference type="NCBI Taxonomy" id="2527985"/>
    <lineage>
        <taxon>Bacteria</taxon>
        <taxon>Pseudomonadati</taxon>
        <taxon>Planctomycetota</taxon>
        <taxon>Planctomycetia</taxon>
        <taxon>Planctomycetales</taxon>
        <taxon>Planctomycetaceae</taxon>
        <taxon>Symmachiella</taxon>
    </lineage>
</organism>